<dbReference type="RefSeq" id="WP_074693395.1">
    <property type="nucleotide sequence ID" value="NZ_FNOJ01000013.1"/>
</dbReference>
<keyword evidence="6" id="KW-1185">Reference proteome</keyword>
<dbReference type="STRING" id="89784.SAMN04489725_11343"/>
<dbReference type="SUPFAM" id="SSF53474">
    <property type="entry name" value="alpha/beta-Hydrolases"/>
    <property type="match status" value="1"/>
</dbReference>
<dbReference type="EC" id="3.1.1.-" evidence="3"/>
<evidence type="ECO:0000256" key="2">
    <source>
        <dbReference type="ARBA" id="ARBA00022801"/>
    </source>
</evidence>
<sequence length="513" mass="55940">MNVNLNRVADAPVVSTRYGKIQGIWQDGGSAAYLGIPYAAPPVGQLRFLPPHPPEPWEGIRTTAEYGPTPQRRPFGDVTTIPEPSIPGDDILNLNVFTPAPRDRLAKLPVLVWIHGGGYFAGSPASPWYNGRSFNHHGVVFVTLSYRLGFDGFGWMEGAPLNRGLLDQIAALRWVKDNIREFGGDPDRVTIAGQSAGGGSVLSLLASPKAEGLFQSAIAVSSAFGWPTANDVAEVGRGLSAHLGIAPTIDAWRTIPHERILDVEREWNHLPGSPTASSVDELLTAMRTGLDRATGLAFRPVLDGDVLVHSLDHPTTQQRIAHIPIIIGSTRNEFSFPSPADAPGLDEICEILARHGVADAAIERFAHDTWRIGEERALGQFMTSFMFRNEIARFAELRNRAGAGTRTWLYDFAELAANAQGSFHCLDLPYFFNQLDAPNVAKVLGPNPSQPLADAMHGTWIEFLKHGRLPYPSTEDNPCGAIHFQGGAEFRPDAYFFERELLAAVGQWPGLPD</sequence>
<dbReference type="InterPro" id="IPR002018">
    <property type="entry name" value="CarbesteraseB"/>
</dbReference>
<organism evidence="5 6">
    <name type="scientific">Alicyclobacillus hesperidum</name>
    <dbReference type="NCBI Taxonomy" id="89784"/>
    <lineage>
        <taxon>Bacteria</taxon>
        <taxon>Bacillati</taxon>
        <taxon>Bacillota</taxon>
        <taxon>Bacilli</taxon>
        <taxon>Bacillales</taxon>
        <taxon>Alicyclobacillaceae</taxon>
        <taxon>Alicyclobacillus</taxon>
    </lineage>
</organism>
<dbReference type="Gene3D" id="3.40.50.1820">
    <property type="entry name" value="alpha/beta hydrolase"/>
    <property type="match status" value="1"/>
</dbReference>
<dbReference type="InterPro" id="IPR029058">
    <property type="entry name" value="AB_hydrolase_fold"/>
</dbReference>
<dbReference type="AlphaFoldDB" id="A0A1H2W2G8"/>
<evidence type="ECO:0000256" key="1">
    <source>
        <dbReference type="ARBA" id="ARBA00005964"/>
    </source>
</evidence>
<evidence type="ECO:0000313" key="6">
    <source>
        <dbReference type="Proteomes" id="UP000182589"/>
    </source>
</evidence>
<evidence type="ECO:0000256" key="3">
    <source>
        <dbReference type="RuleBase" id="RU361235"/>
    </source>
</evidence>
<protein>
    <recommendedName>
        <fullName evidence="3">Carboxylic ester hydrolase</fullName>
        <ecNumber evidence="3">3.1.1.-</ecNumber>
    </recommendedName>
</protein>
<name>A0A1H2W2G8_9BACL</name>
<dbReference type="Pfam" id="PF00135">
    <property type="entry name" value="COesterase"/>
    <property type="match status" value="1"/>
</dbReference>
<dbReference type="InterPro" id="IPR019826">
    <property type="entry name" value="Carboxylesterase_B_AS"/>
</dbReference>
<comment type="similarity">
    <text evidence="1 3">Belongs to the type-B carboxylesterase/lipase family.</text>
</comment>
<feature type="domain" description="Carboxylesterase type B" evidence="4">
    <location>
        <begin position="11"/>
        <end position="468"/>
    </location>
</feature>
<keyword evidence="2 3" id="KW-0378">Hydrolase</keyword>
<evidence type="ECO:0000259" key="4">
    <source>
        <dbReference type="Pfam" id="PF00135"/>
    </source>
</evidence>
<reference evidence="6" key="1">
    <citation type="submission" date="2016-10" db="EMBL/GenBank/DDBJ databases">
        <authorList>
            <person name="Varghese N."/>
        </authorList>
    </citation>
    <scope>NUCLEOTIDE SEQUENCE [LARGE SCALE GENOMIC DNA]</scope>
    <source>
        <strain evidence="6">DSM 12489</strain>
    </source>
</reference>
<accession>A0A1H2W2G8</accession>
<proteinExistence type="inferred from homology"/>
<dbReference type="GO" id="GO:0016787">
    <property type="term" value="F:hydrolase activity"/>
    <property type="evidence" value="ECO:0007669"/>
    <property type="project" value="UniProtKB-KW"/>
</dbReference>
<gene>
    <name evidence="5" type="ORF">SAMN04489725_11343</name>
</gene>
<evidence type="ECO:0000313" key="5">
    <source>
        <dbReference type="EMBL" id="SDW74842.1"/>
    </source>
</evidence>
<dbReference type="PANTHER" id="PTHR11559">
    <property type="entry name" value="CARBOXYLESTERASE"/>
    <property type="match status" value="1"/>
</dbReference>
<dbReference type="Proteomes" id="UP000182589">
    <property type="component" value="Unassembled WGS sequence"/>
</dbReference>
<dbReference type="InterPro" id="IPR050309">
    <property type="entry name" value="Type-B_Carboxylest/Lipase"/>
</dbReference>
<dbReference type="PROSITE" id="PS00122">
    <property type="entry name" value="CARBOXYLESTERASE_B_1"/>
    <property type="match status" value="1"/>
</dbReference>
<dbReference type="EMBL" id="FNOJ01000013">
    <property type="protein sequence ID" value="SDW74842.1"/>
    <property type="molecule type" value="Genomic_DNA"/>
</dbReference>